<protein>
    <submittedName>
        <fullName evidence="2">Uncharacterized protein</fullName>
    </submittedName>
</protein>
<dbReference type="HOGENOM" id="CLU_1832736_0_0_9"/>
<feature type="chain" id="PRO_5002883252" evidence="1">
    <location>
        <begin position="29"/>
        <end position="140"/>
    </location>
</feature>
<sequence>MKRLFKIFIVSTVLLLLSSIFDSSYTHAKVKNSFSINGYDITVEKVNDEYIVSTSENNLRYSLIYNQNSDDYQLKTEQKSGVINKALRKDIHDVQEVEIKSSTDGKIEAEVLDGKKVQGFEINQKVTPINDSTDYRQKHR</sequence>
<evidence type="ECO:0000313" key="2">
    <source>
        <dbReference type="EMBL" id="BAH18712.1"/>
    </source>
</evidence>
<name>B9ECA4_MACCJ</name>
<dbReference type="AlphaFoldDB" id="B9ECA4"/>
<evidence type="ECO:0000313" key="3">
    <source>
        <dbReference type="Proteomes" id="UP000001383"/>
    </source>
</evidence>
<feature type="signal peptide" evidence="1">
    <location>
        <begin position="1"/>
        <end position="28"/>
    </location>
</feature>
<organism evidence="2 3">
    <name type="scientific">Macrococcus caseolyticus (strain JCSC5402)</name>
    <name type="common">Macrococcoides caseolyticum</name>
    <dbReference type="NCBI Taxonomy" id="458233"/>
    <lineage>
        <taxon>Bacteria</taxon>
        <taxon>Bacillati</taxon>
        <taxon>Bacillota</taxon>
        <taxon>Bacilli</taxon>
        <taxon>Bacillales</taxon>
        <taxon>Staphylococcaceae</taxon>
        <taxon>Macrococcoides</taxon>
    </lineage>
</organism>
<keyword evidence="1" id="KW-0732">Signal</keyword>
<gene>
    <name evidence="2" type="ordered locus">MCCL_plsB0034</name>
</gene>
<accession>B9ECA4</accession>
<evidence type="ECO:0000256" key="1">
    <source>
        <dbReference type="SAM" id="SignalP"/>
    </source>
</evidence>
<dbReference type="EMBL" id="AP009486">
    <property type="protein sequence ID" value="BAH18712.1"/>
    <property type="molecule type" value="Genomic_DNA"/>
</dbReference>
<dbReference type="KEGG" id="mcl:MCCL_plsB0034"/>
<proteinExistence type="predicted"/>
<keyword evidence="2" id="KW-0614">Plasmid</keyword>
<geneLocation type="plasmid" evidence="2 3">
    <name>pMCCL2</name>
</geneLocation>
<dbReference type="Proteomes" id="UP000001383">
    <property type="component" value="Plasmid pMCCL2"/>
</dbReference>
<reference evidence="2 3" key="1">
    <citation type="journal article" date="2009" name="J. Bacteriol.">
        <title>Complete genome sequence of Macrococcus caseolyticus strain JCSCS5402, reflecting the ancestral genome of the human-pathogenic staphylococci.</title>
        <authorList>
            <person name="Baba T."/>
            <person name="Kuwahara-Arai K."/>
            <person name="Uchiyama I."/>
            <person name="Takeuchi F."/>
            <person name="Ito T."/>
            <person name="Hiramatsu K."/>
        </authorList>
    </citation>
    <scope>NUCLEOTIDE SEQUENCE [LARGE SCALE GENOMIC DNA]</scope>
    <source>
        <strain evidence="2 3">JCSC5402</strain>
        <plasmid evidence="2 3">pMCCL2</plasmid>
    </source>
</reference>